<name>A0AAW0T741_SCYPA</name>
<sequence>MKWLACHCIGTISRMSETQRESFILRHVTLETHRTLSVQNSKSVPHDLPNIRTTELIEEDSPSLRQTVSVCGVMLPIHDRKSQKEGCLVTLPSTRRNLEAVALAVCRGHPVLLEGVVGCGKTSIVEHLACVTGRIRAPALTKIQLGDQTDSKTLLGTYCCTQTPGEFIWRPGSLTQAVTNGFWILLEDIDYAPMDVISILVPLFGITNFISTSCRTVARTKMVSGCANLLDKLWTKVTLETLTRSELLQLVAIRWPKLEAVSEKLVGVYLMLSSSQHDDDTEKENQTDVFDFTTVKTSGRLVSTCDLMKWSSRVACHIANTDTSVANRAFQEALDCFCAAVPDQLLSYKFALHIGSFMNRTKAEIEYYCVQYKPEVTHLSNSFVIGQRAKLHRKPVNAQYLKQSVDIPFSFTRPAACLLERIGVAVMNQEPVLIVGETGTGKTSTVQYLAHQTRNRLRVINMNQQKRGDNKPISRHPDFRLFACMNPATDVGKKELPAGLRNRFTEFFMEELNSKQDLMIIINDYLLKLGPTSQQIKGIKDFYKKVKKEAELSLMDGTGHKPHYSL</sequence>
<dbReference type="GO" id="GO:0005524">
    <property type="term" value="F:ATP binding"/>
    <property type="evidence" value="ECO:0007669"/>
    <property type="project" value="UniProtKB-KW"/>
</dbReference>
<protein>
    <recommendedName>
        <fullName evidence="8">Midasin</fullName>
    </recommendedName>
</protein>
<dbReference type="EMBL" id="JARAKH010000039">
    <property type="protein sequence ID" value="KAK8382607.1"/>
    <property type="molecule type" value="Genomic_DNA"/>
</dbReference>
<comment type="caution">
    <text evidence="6">The sequence shown here is derived from an EMBL/GenBank/DDBJ whole genome shotgun (WGS) entry which is preliminary data.</text>
</comment>
<evidence type="ECO:0000259" key="5">
    <source>
        <dbReference type="Pfam" id="PF17867"/>
    </source>
</evidence>
<dbReference type="AlphaFoldDB" id="A0AAW0T741"/>
<dbReference type="Gene3D" id="3.40.50.300">
    <property type="entry name" value="P-loop containing nucleotide triphosphate hydrolases"/>
    <property type="match status" value="3"/>
</dbReference>
<dbReference type="GO" id="GO:0030687">
    <property type="term" value="C:preribosome, large subunit precursor"/>
    <property type="evidence" value="ECO:0007669"/>
    <property type="project" value="TreeGrafter"/>
</dbReference>
<dbReference type="InterPro" id="IPR041190">
    <property type="entry name" value="Midasin_AAA_lid_5"/>
</dbReference>
<dbReference type="Pfam" id="PF17867">
    <property type="entry name" value="AAA_lid_7"/>
    <property type="match status" value="1"/>
</dbReference>
<feature type="domain" description="Midasin AAA lid" evidence="5">
    <location>
        <begin position="246"/>
        <end position="346"/>
    </location>
</feature>
<dbReference type="GO" id="GO:0016887">
    <property type="term" value="F:ATP hydrolysis activity"/>
    <property type="evidence" value="ECO:0007669"/>
    <property type="project" value="InterPro"/>
</dbReference>
<dbReference type="FunFam" id="3.40.50.300:FF:000582">
    <property type="entry name" value="Midasin"/>
    <property type="match status" value="1"/>
</dbReference>
<evidence type="ECO:0000313" key="6">
    <source>
        <dbReference type="EMBL" id="KAK8382607.1"/>
    </source>
</evidence>
<evidence type="ECO:0000313" key="7">
    <source>
        <dbReference type="Proteomes" id="UP001487740"/>
    </source>
</evidence>
<dbReference type="SUPFAM" id="SSF52540">
    <property type="entry name" value="P-loop containing nucleoside triphosphate hydrolases"/>
    <property type="match status" value="2"/>
</dbReference>
<dbReference type="Proteomes" id="UP001487740">
    <property type="component" value="Unassembled WGS sequence"/>
</dbReference>
<evidence type="ECO:0000256" key="1">
    <source>
        <dbReference type="ARBA" id="ARBA00022741"/>
    </source>
</evidence>
<dbReference type="PANTHER" id="PTHR48103:SF2">
    <property type="entry name" value="MIDASIN"/>
    <property type="match status" value="1"/>
</dbReference>
<feature type="domain" description="ATPase dynein-related AAA" evidence="3">
    <location>
        <begin position="110"/>
        <end position="204"/>
    </location>
</feature>
<dbReference type="GO" id="GO:0000027">
    <property type="term" value="P:ribosomal large subunit assembly"/>
    <property type="evidence" value="ECO:0007669"/>
    <property type="project" value="TreeGrafter"/>
</dbReference>
<feature type="domain" description="Midasin AAA lid" evidence="4">
    <location>
        <begin position="517"/>
        <end position="566"/>
    </location>
</feature>
<dbReference type="Pfam" id="PF17865">
    <property type="entry name" value="AAA_lid_5"/>
    <property type="match status" value="1"/>
</dbReference>
<dbReference type="Pfam" id="PF07728">
    <property type="entry name" value="AAA_5"/>
    <property type="match status" value="1"/>
</dbReference>
<evidence type="ECO:0000256" key="2">
    <source>
        <dbReference type="ARBA" id="ARBA00022840"/>
    </source>
</evidence>
<dbReference type="GO" id="GO:0000055">
    <property type="term" value="P:ribosomal large subunit export from nucleus"/>
    <property type="evidence" value="ECO:0007669"/>
    <property type="project" value="TreeGrafter"/>
</dbReference>
<accession>A0AAW0T741</accession>
<reference evidence="6 7" key="1">
    <citation type="submission" date="2023-03" db="EMBL/GenBank/DDBJ databases">
        <title>High-quality genome of Scylla paramamosain provides insights in environmental adaptation.</title>
        <authorList>
            <person name="Zhang L."/>
        </authorList>
    </citation>
    <scope>NUCLEOTIDE SEQUENCE [LARGE SCALE GENOMIC DNA]</scope>
    <source>
        <strain evidence="6">LZ_2023a</strain>
        <tissue evidence="6">Muscle</tissue>
    </source>
</reference>
<organism evidence="6 7">
    <name type="scientific">Scylla paramamosain</name>
    <name type="common">Mud crab</name>
    <dbReference type="NCBI Taxonomy" id="85552"/>
    <lineage>
        <taxon>Eukaryota</taxon>
        <taxon>Metazoa</taxon>
        <taxon>Ecdysozoa</taxon>
        <taxon>Arthropoda</taxon>
        <taxon>Crustacea</taxon>
        <taxon>Multicrustacea</taxon>
        <taxon>Malacostraca</taxon>
        <taxon>Eumalacostraca</taxon>
        <taxon>Eucarida</taxon>
        <taxon>Decapoda</taxon>
        <taxon>Pleocyemata</taxon>
        <taxon>Brachyura</taxon>
        <taxon>Eubrachyura</taxon>
        <taxon>Portunoidea</taxon>
        <taxon>Portunidae</taxon>
        <taxon>Portuninae</taxon>
        <taxon>Scylla</taxon>
    </lineage>
</organism>
<evidence type="ECO:0000259" key="4">
    <source>
        <dbReference type="Pfam" id="PF17865"/>
    </source>
</evidence>
<keyword evidence="1" id="KW-0547">Nucleotide-binding</keyword>
<keyword evidence="7" id="KW-1185">Reference proteome</keyword>
<dbReference type="GO" id="GO:0005634">
    <property type="term" value="C:nucleus"/>
    <property type="evidence" value="ECO:0007669"/>
    <property type="project" value="TreeGrafter"/>
</dbReference>
<evidence type="ECO:0000259" key="3">
    <source>
        <dbReference type="Pfam" id="PF07728"/>
    </source>
</evidence>
<dbReference type="InterPro" id="IPR027417">
    <property type="entry name" value="P-loop_NTPase"/>
</dbReference>
<evidence type="ECO:0008006" key="8">
    <source>
        <dbReference type="Google" id="ProtNLM"/>
    </source>
</evidence>
<dbReference type="InterPro" id="IPR011704">
    <property type="entry name" value="ATPase_dyneun-rel_AAA"/>
</dbReference>
<keyword evidence="2" id="KW-0067">ATP-binding</keyword>
<proteinExistence type="predicted"/>
<gene>
    <name evidence="6" type="ORF">O3P69_015440</name>
</gene>
<dbReference type="InterPro" id="IPR040848">
    <property type="entry name" value="AAA_lid_7"/>
</dbReference>
<dbReference type="PANTHER" id="PTHR48103">
    <property type="entry name" value="MIDASIN-RELATED"/>
    <property type="match status" value="1"/>
</dbReference>